<evidence type="ECO:0000313" key="2">
    <source>
        <dbReference type="EMBL" id="AGA35037.1"/>
    </source>
</evidence>
<gene>
    <name evidence="2" type="ordered locus">TVNIR_3401</name>
</gene>
<dbReference type="Pfam" id="PF11306">
    <property type="entry name" value="DUF3108"/>
    <property type="match status" value="1"/>
</dbReference>
<dbReference type="HOGENOM" id="CLU_063619_3_0_6"/>
<accession>L0E1B1</accession>
<dbReference type="EMBL" id="CP003989">
    <property type="protein sequence ID" value="AGA35037.1"/>
    <property type="molecule type" value="Genomic_DNA"/>
</dbReference>
<dbReference type="RefSeq" id="WP_015260136.1">
    <property type="nucleotide sequence ID" value="NC_019902.2"/>
</dbReference>
<dbReference type="Proteomes" id="UP000010809">
    <property type="component" value="Chromosome"/>
</dbReference>
<evidence type="ECO:0008006" key="4">
    <source>
        <dbReference type="Google" id="ProtNLM"/>
    </source>
</evidence>
<protein>
    <recommendedName>
        <fullName evidence="4">DUF3108 domain-containing protein</fullName>
    </recommendedName>
</protein>
<feature type="chain" id="PRO_5003940597" description="DUF3108 domain-containing protein" evidence="1">
    <location>
        <begin position="22"/>
        <end position="249"/>
    </location>
</feature>
<organism evidence="2 3">
    <name type="scientific">Thioalkalivibrio nitratireducens (strain DSM 14787 / UNIQEM 213 / ALEN2)</name>
    <dbReference type="NCBI Taxonomy" id="1255043"/>
    <lineage>
        <taxon>Bacteria</taxon>
        <taxon>Pseudomonadati</taxon>
        <taxon>Pseudomonadota</taxon>
        <taxon>Gammaproteobacteria</taxon>
        <taxon>Chromatiales</taxon>
        <taxon>Ectothiorhodospiraceae</taxon>
        <taxon>Thioalkalivibrio</taxon>
    </lineage>
</organism>
<keyword evidence="1" id="KW-0732">Signal</keyword>
<dbReference type="AlphaFoldDB" id="L0E1B1"/>
<dbReference type="InterPro" id="IPR021457">
    <property type="entry name" value="DUF3108"/>
</dbReference>
<evidence type="ECO:0000313" key="3">
    <source>
        <dbReference type="Proteomes" id="UP000010809"/>
    </source>
</evidence>
<dbReference type="PATRIC" id="fig|1255043.3.peg.3431"/>
<feature type="signal peptide" evidence="1">
    <location>
        <begin position="1"/>
        <end position="21"/>
    </location>
</feature>
<dbReference type="STRING" id="1255043.TVNIR_3401"/>
<dbReference type="eggNOG" id="ENOG5032DHI">
    <property type="taxonomic scope" value="Bacteria"/>
</dbReference>
<name>L0E1B1_THIND</name>
<dbReference type="KEGG" id="tni:TVNIR_3401"/>
<evidence type="ECO:0000256" key="1">
    <source>
        <dbReference type="SAM" id="SignalP"/>
    </source>
</evidence>
<reference evidence="2" key="1">
    <citation type="submission" date="2015-12" db="EMBL/GenBank/DDBJ databases">
        <authorList>
            <person name="Tikhonova T.V."/>
            <person name="Pavlov A.R."/>
            <person name="Beletsky A.V."/>
            <person name="Mardanov A.V."/>
            <person name="Sorokin D.Y."/>
            <person name="Ravin N.V."/>
            <person name="Popov V.O."/>
        </authorList>
    </citation>
    <scope>NUCLEOTIDE SEQUENCE</scope>
    <source>
        <strain evidence="2">DSM 14787</strain>
    </source>
</reference>
<dbReference type="OrthoDB" id="6007799at2"/>
<proteinExistence type="predicted"/>
<sequence>MHWLPLTVLMLVSAASSPVSASTPAPFPGYTATYEAQVLGNTLTVQSTLSHEGENVRMAMDAHVSGFLRLLGRFEFNRETLLQVDGAEIRPLQSRSVQITPRRERRVETRFDWPAGRAQGQVNQDGFALEIPGGTQDYLSSIYLTIDRLRRGDLDNAIRVTILERTRIRSYTMGREGTERLDTVLGPLETVQITRRDTDSDVALSSWFAEGLGYVPVRLDYEADGSVYQLNLTRLEWHDPLTAPGGDVR</sequence>
<keyword evidence="3" id="KW-1185">Reference proteome</keyword>